<keyword evidence="3" id="KW-1185">Reference proteome</keyword>
<accession>A0AA39X716</accession>
<name>A0AA39X716_9PEZI</name>
<comment type="caution">
    <text evidence="2">The sequence shown here is derived from an EMBL/GenBank/DDBJ whole genome shotgun (WGS) entry which is preliminary data.</text>
</comment>
<evidence type="ECO:0000256" key="1">
    <source>
        <dbReference type="SAM" id="MobiDB-lite"/>
    </source>
</evidence>
<organism evidence="2 3">
    <name type="scientific">Bombardia bombarda</name>
    <dbReference type="NCBI Taxonomy" id="252184"/>
    <lineage>
        <taxon>Eukaryota</taxon>
        <taxon>Fungi</taxon>
        <taxon>Dikarya</taxon>
        <taxon>Ascomycota</taxon>
        <taxon>Pezizomycotina</taxon>
        <taxon>Sordariomycetes</taxon>
        <taxon>Sordariomycetidae</taxon>
        <taxon>Sordariales</taxon>
        <taxon>Lasiosphaeriaceae</taxon>
        <taxon>Bombardia</taxon>
    </lineage>
</organism>
<dbReference type="AlphaFoldDB" id="A0AA39X716"/>
<dbReference type="Proteomes" id="UP001174934">
    <property type="component" value="Unassembled WGS sequence"/>
</dbReference>
<reference evidence="2" key="1">
    <citation type="submission" date="2023-06" db="EMBL/GenBank/DDBJ databases">
        <title>Genome-scale phylogeny and comparative genomics of the fungal order Sordariales.</title>
        <authorList>
            <consortium name="Lawrence Berkeley National Laboratory"/>
            <person name="Hensen N."/>
            <person name="Bonometti L."/>
            <person name="Westerberg I."/>
            <person name="Brannstrom I.O."/>
            <person name="Guillou S."/>
            <person name="Cros-Aarteil S."/>
            <person name="Calhoun S."/>
            <person name="Haridas S."/>
            <person name="Kuo A."/>
            <person name="Mondo S."/>
            <person name="Pangilinan J."/>
            <person name="Riley R."/>
            <person name="LaButti K."/>
            <person name="Andreopoulos B."/>
            <person name="Lipzen A."/>
            <person name="Chen C."/>
            <person name="Yanf M."/>
            <person name="Daum C."/>
            <person name="Ng V."/>
            <person name="Clum A."/>
            <person name="Steindorff A."/>
            <person name="Ohm R."/>
            <person name="Martin F."/>
            <person name="Silar P."/>
            <person name="Natvig D."/>
            <person name="Lalanne C."/>
            <person name="Gautier V."/>
            <person name="Ament-velasquez S.L."/>
            <person name="Kruys A."/>
            <person name="Hutchinson M.I."/>
            <person name="Powell A.J."/>
            <person name="Barry K."/>
            <person name="Miller A.N."/>
            <person name="Grigoriev I.V."/>
            <person name="Debuchy R."/>
            <person name="Gladieux P."/>
            <person name="Thoren M.H."/>
            <person name="Johannesson H."/>
        </authorList>
    </citation>
    <scope>NUCLEOTIDE SEQUENCE</scope>
    <source>
        <strain evidence="2">SMH3391-2</strain>
    </source>
</reference>
<sequence length="210" mass="22934">MAELPTNIPSRAVDPTDVQTSAQNEGLQGWIYVSTHLTTEVSESPESSDFVDDFILSRNTSLADSTILASTKAQDTSEVASNAADNEPTASIIAFWRTSVVDVLILAESGKLQPESTNPETDCAISSATIETQEKHSAAKHHEPRRWAEEDVIPFEYDDPYNSEDDEPYDFAGSGARIQAKIDGAIANFRALALDWPDDDNATKSEESHE</sequence>
<evidence type="ECO:0000313" key="2">
    <source>
        <dbReference type="EMBL" id="KAK0628502.1"/>
    </source>
</evidence>
<protein>
    <submittedName>
        <fullName evidence="2">Uncharacterized protein</fullName>
    </submittedName>
</protein>
<feature type="region of interest" description="Disordered" evidence="1">
    <location>
        <begin position="1"/>
        <end position="20"/>
    </location>
</feature>
<proteinExistence type="predicted"/>
<evidence type="ECO:0000313" key="3">
    <source>
        <dbReference type="Proteomes" id="UP001174934"/>
    </source>
</evidence>
<gene>
    <name evidence="2" type="ORF">B0T17DRAFT_614405</name>
</gene>
<dbReference type="EMBL" id="JAULSR010000002">
    <property type="protein sequence ID" value="KAK0628502.1"/>
    <property type="molecule type" value="Genomic_DNA"/>
</dbReference>